<evidence type="ECO:0000256" key="6">
    <source>
        <dbReference type="ARBA" id="ARBA00022884"/>
    </source>
</evidence>
<dbReference type="SUPFAM" id="SSF50249">
    <property type="entry name" value="Nucleic acid-binding proteins"/>
    <property type="match status" value="1"/>
</dbReference>
<dbReference type="InterPro" id="IPR000194">
    <property type="entry name" value="ATPase_F1/V1/A1_a/bsu_nucl-bd"/>
</dbReference>
<keyword evidence="7 9" id="KW-0805">Transcription regulation</keyword>
<evidence type="ECO:0000256" key="5">
    <source>
        <dbReference type="ARBA" id="ARBA00022840"/>
    </source>
</evidence>
<dbReference type="InterPro" id="IPR041703">
    <property type="entry name" value="Rho_factor_ATP-bd"/>
</dbReference>
<keyword evidence="4 9" id="KW-0347">Helicase</keyword>
<name>A0A6N7XDH9_9FIRM</name>
<dbReference type="EC" id="3.6.4.-" evidence="9 10"/>
<keyword evidence="2 9" id="KW-0547">Nucleotide-binding</keyword>
<evidence type="ECO:0000256" key="7">
    <source>
        <dbReference type="ARBA" id="ARBA00023015"/>
    </source>
</evidence>
<accession>A0A6N7XDH9</accession>
<gene>
    <name evidence="9" type="primary">rho</name>
    <name evidence="13" type="ORF">FYJ71_05300</name>
</gene>
<evidence type="ECO:0000256" key="2">
    <source>
        <dbReference type="ARBA" id="ARBA00022741"/>
    </source>
</evidence>
<evidence type="ECO:0000313" key="13">
    <source>
        <dbReference type="EMBL" id="MST62392.1"/>
    </source>
</evidence>
<keyword evidence="1 9" id="KW-0806">Transcription termination</keyword>
<comment type="function">
    <text evidence="9">Facilitates transcription termination by a mechanism that involves Rho binding to the nascent RNA, activation of Rho's RNA-dependent ATPase activity, and release of the mRNA from the DNA template.</text>
</comment>
<dbReference type="SUPFAM" id="SSF52540">
    <property type="entry name" value="P-loop containing nucleoside triphosphate hydrolases"/>
    <property type="match status" value="1"/>
</dbReference>
<evidence type="ECO:0000256" key="3">
    <source>
        <dbReference type="ARBA" id="ARBA00022801"/>
    </source>
</evidence>
<dbReference type="PANTHER" id="PTHR46425">
    <property type="entry name" value="TRANSCRIPTION TERMINATION FACTOR RHO"/>
    <property type="match status" value="1"/>
</dbReference>
<dbReference type="InterPro" id="IPR011113">
    <property type="entry name" value="Rho_RNA-bd"/>
</dbReference>
<feature type="binding site" evidence="9">
    <location>
        <position position="297"/>
    </location>
    <ligand>
        <name>ATP</name>
        <dbReference type="ChEBI" id="CHEBI:30616"/>
    </ligand>
</feature>
<dbReference type="GO" id="GO:0005524">
    <property type="term" value="F:ATP binding"/>
    <property type="evidence" value="ECO:0007669"/>
    <property type="project" value="UniProtKB-UniRule"/>
</dbReference>
<evidence type="ECO:0000256" key="11">
    <source>
        <dbReference type="PROSITE-ProRule" id="PRU01203"/>
    </source>
</evidence>
<dbReference type="NCBIfam" id="NF006886">
    <property type="entry name" value="PRK09376.1"/>
    <property type="match status" value="1"/>
</dbReference>
<dbReference type="GO" id="GO:0008186">
    <property type="term" value="F:ATP-dependent activity, acting on RNA"/>
    <property type="evidence" value="ECO:0007669"/>
    <property type="project" value="UniProtKB-UniRule"/>
</dbReference>
<dbReference type="InterPro" id="IPR004665">
    <property type="entry name" value="Term_rho"/>
</dbReference>
<dbReference type="CDD" id="cd04459">
    <property type="entry name" value="Rho_CSD"/>
    <property type="match status" value="1"/>
</dbReference>
<evidence type="ECO:0000256" key="1">
    <source>
        <dbReference type="ARBA" id="ARBA00022472"/>
    </source>
</evidence>
<comment type="similarity">
    <text evidence="9 11">Belongs to the Rho family.</text>
</comment>
<dbReference type="InterPro" id="IPR003593">
    <property type="entry name" value="AAA+_ATPase"/>
</dbReference>
<dbReference type="GO" id="GO:0006353">
    <property type="term" value="P:DNA-templated transcription termination"/>
    <property type="evidence" value="ECO:0007669"/>
    <property type="project" value="UniProtKB-UniRule"/>
</dbReference>
<evidence type="ECO:0000256" key="10">
    <source>
        <dbReference type="NCBIfam" id="TIGR00767"/>
    </source>
</evidence>
<feature type="domain" description="Rho RNA-BD" evidence="12">
    <location>
        <begin position="138"/>
        <end position="211"/>
    </location>
</feature>
<proteinExistence type="inferred from homology"/>
<dbReference type="SMART" id="SM00357">
    <property type="entry name" value="CSP"/>
    <property type="match status" value="1"/>
</dbReference>
<dbReference type="GO" id="GO:0016787">
    <property type="term" value="F:hydrolase activity"/>
    <property type="evidence" value="ECO:0007669"/>
    <property type="project" value="UniProtKB-KW"/>
</dbReference>
<keyword evidence="6 9" id="KW-0694">RNA-binding</keyword>
<evidence type="ECO:0000256" key="9">
    <source>
        <dbReference type="HAMAP-Rule" id="MF_01884"/>
    </source>
</evidence>
<dbReference type="InterPro" id="IPR012340">
    <property type="entry name" value="NA-bd_OB-fold"/>
</dbReference>
<dbReference type="InterPro" id="IPR027417">
    <property type="entry name" value="P-loop_NTPase"/>
</dbReference>
<dbReference type="NCBIfam" id="TIGR00767">
    <property type="entry name" value="rho"/>
    <property type="match status" value="1"/>
</dbReference>
<comment type="caution">
    <text evidence="9">Lacks conserved residue(s) required for the propagation of feature annotation.</text>
</comment>
<dbReference type="Gene3D" id="3.40.50.300">
    <property type="entry name" value="P-loop containing nucleotide triphosphate hydrolases"/>
    <property type="match status" value="1"/>
</dbReference>
<dbReference type="Proteomes" id="UP000440713">
    <property type="component" value="Unassembled WGS sequence"/>
</dbReference>
<keyword evidence="14" id="KW-1185">Reference proteome</keyword>
<keyword evidence="8 9" id="KW-0804">Transcription</keyword>
<sequence length="506" mass="56999">MIDIDLVRKELNKSNILELRVASKNIGMKSVTTYKKHDLVEKILENLEANPSNAKLIASELDINLELNDKSFEQKNVDQNVAQKVENQKAEEQKIVEQRTTETTPKKDYSTYYKSDVQLTLDKNIDGTPRVIPEMNDGNKVEGVLEILPEGFGFLRGSNYLSTENDIYVSPNQIRRFGLKTGDYVVGVTKPENPSEKFRGLMFVYSINDENPLMGKRRTPFEQLVPIYPDVKLKLETTYDNLSTRIIDLFSPIGMGQRGLIVAPPKVGKTVLLKKIANSLTENYPDITLIVLLIDERPEEVTDMKESIDGEVIYSTFDQVASHHVKVAEMVLNRAQRLVEHGKDVVILLDSITRLARAYNLTISPTGRTLSGGIDPGALHGPKKFFGAARNIRKGGSLTILGTALVDTGSRMDDVIFEEFKGTGNMELHLDKGMAEKRIFPAIDVYKSGTRREDLLLSSDEMDALYKFRRSFTAGENQIASDKIIEEMKKTKSNREFLDLIKKISF</sequence>
<dbReference type="InterPro" id="IPR011129">
    <property type="entry name" value="CSD"/>
</dbReference>
<comment type="subunit">
    <text evidence="9">Homohexamer. The homohexamer assembles into an open ring structure.</text>
</comment>
<dbReference type="GO" id="GO:0004386">
    <property type="term" value="F:helicase activity"/>
    <property type="evidence" value="ECO:0007669"/>
    <property type="project" value="UniProtKB-UniRule"/>
</dbReference>
<evidence type="ECO:0000313" key="14">
    <source>
        <dbReference type="Proteomes" id="UP000440713"/>
    </source>
</evidence>
<evidence type="ECO:0000256" key="8">
    <source>
        <dbReference type="ARBA" id="ARBA00023163"/>
    </source>
</evidence>
<dbReference type="Pfam" id="PF00006">
    <property type="entry name" value="ATP-synt_ab"/>
    <property type="match status" value="1"/>
</dbReference>
<comment type="caution">
    <text evidence="13">The sequence shown here is derived from an EMBL/GenBank/DDBJ whole genome shotgun (WGS) entry which is preliminary data.</text>
</comment>
<dbReference type="HAMAP" id="MF_01884">
    <property type="entry name" value="Rho"/>
    <property type="match status" value="1"/>
</dbReference>
<dbReference type="EMBL" id="VUNE01000002">
    <property type="protein sequence ID" value="MST62392.1"/>
    <property type="molecule type" value="Genomic_DNA"/>
</dbReference>
<dbReference type="AlphaFoldDB" id="A0A6N7XDH9"/>
<dbReference type="Gene3D" id="2.40.50.140">
    <property type="entry name" value="Nucleic acid-binding proteins"/>
    <property type="match status" value="1"/>
</dbReference>
<dbReference type="PANTHER" id="PTHR46425:SF1">
    <property type="entry name" value="TRANSCRIPTION TERMINATION FACTOR RHO"/>
    <property type="match status" value="1"/>
</dbReference>
<feature type="binding site" evidence="9">
    <location>
        <begin position="266"/>
        <end position="271"/>
    </location>
    <ligand>
        <name>ATP</name>
        <dbReference type="ChEBI" id="CHEBI:30616"/>
    </ligand>
</feature>
<feature type="binding site" evidence="9">
    <location>
        <begin position="254"/>
        <end position="259"/>
    </location>
    <ligand>
        <name>ATP</name>
        <dbReference type="ChEBI" id="CHEBI:30616"/>
    </ligand>
</feature>
<reference evidence="13 14" key="1">
    <citation type="submission" date="2019-08" db="EMBL/GenBank/DDBJ databases">
        <title>In-depth cultivation of the pig gut microbiome towards novel bacterial diversity and tailored functional studies.</title>
        <authorList>
            <person name="Wylensek D."/>
            <person name="Hitch T.C.A."/>
            <person name="Clavel T."/>
        </authorList>
    </citation>
    <scope>NUCLEOTIDE SEQUENCE [LARGE SCALE GENOMIC DNA]</scope>
    <source>
        <strain evidence="13 14">WCA-SAB-591-4A-A</strain>
    </source>
</reference>
<keyword evidence="5 9" id="KW-0067">ATP-binding</keyword>
<dbReference type="SMART" id="SM00382">
    <property type="entry name" value="AAA"/>
    <property type="match status" value="1"/>
</dbReference>
<dbReference type="PROSITE" id="PS51856">
    <property type="entry name" value="RHO_RNA_BD"/>
    <property type="match status" value="1"/>
</dbReference>
<dbReference type="CDD" id="cd01128">
    <property type="entry name" value="rho_factor_C"/>
    <property type="match status" value="1"/>
</dbReference>
<evidence type="ECO:0000259" key="12">
    <source>
        <dbReference type="PROSITE" id="PS51856"/>
    </source>
</evidence>
<protein>
    <recommendedName>
        <fullName evidence="9 10">Transcription termination factor Rho</fullName>
        <ecNumber evidence="9 10">3.6.4.-</ecNumber>
    </recommendedName>
    <alternativeName>
        <fullName evidence="9">ATP-dependent helicase Rho</fullName>
    </alternativeName>
</protein>
<organism evidence="13 14">
    <name type="scientific">Peptostreptococcus porci</name>
    <dbReference type="NCBI Taxonomy" id="2652282"/>
    <lineage>
        <taxon>Bacteria</taxon>
        <taxon>Bacillati</taxon>
        <taxon>Bacillota</taxon>
        <taxon>Clostridia</taxon>
        <taxon>Peptostreptococcales</taxon>
        <taxon>Peptostreptococcaceae</taxon>
        <taxon>Peptostreptococcus</taxon>
    </lineage>
</organism>
<evidence type="ECO:0000256" key="4">
    <source>
        <dbReference type="ARBA" id="ARBA00022806"/>
    </source>
</evidence>
<dbReference type="Pfam" id="PF07497">
    <property type="entry name" value="Rho_RNA_bind"/>
    <property type="match status" value="1"/>
</dbReference>
<dbReference type="GO" id="GO:0003723">
    <property type="term" value="F:RNA binding"/>
    <property type="evidence" value="ECO:0007669"/>
    <property type="project" value="UniProtKB-UniRule"/>
</dbReference>
<keyword evidence="3 9" id="KW-0378">Hydrolase</keyword>
<dbReference type="RefSeq" id="WP_154537781.1">
    <property type="nucleotide sequence ID" value="NZ_JAXEEZ010000177.1"/>
</dbReference>